<feature type="region of interest" description="Disordered" evidence="1">
    <location>
        <begin position="331"/>
        <end position="350"/>
    </location>
</feature>
<evidence type="ECO:0000259" key="2">
    <source>
        <dbReference type="PROSITE" id="PS50020"/>
    </source>
</evidence>
<dbReference type="PROSITE" id="PS50951">
    <property type="entry name" value="SARAH"/>
    <property type="match status" value="1"/>
</dbReference>
<feature type="domain" description="WW" evidence="2">
    <location>
        <begin position="176"/>
        <end position="209"/>
    </location>
</feature>
<keyword evidence="4" id="KW-1185">Reference proteome</keyword>
<evidence type="ECO:0000256" key="1">
    <source>
        <dbReference type="SAM" id="MobiDB-lite"/>
    </source>
</evidence>
<evidence type="ECO:0000313" key="4">
    <source>
        <dbReference type="Proteomes" id="UP001318040"/>
    </source>
</evidence>
<dbReference type="PANTHER" id="PTHR47522:SF2">
    <property type="entry name" value="PROTEIN SALVADOR HOMOLOG 1"/>
    <property type="match status" value="1"/>
</dbReference>
<dbReference type="CDD" id="cd21433">
    <property type="entry name" value="SARAH_Sav"/>
    <property type="match status" value="1"/>
</dbReference>
<feature type="compositionally biased region" description="Pro residues" evidence="1">
    <location>
        <begin position="218"/>
        <end position="231"/>
    </location>
</feature>
<sequence length="350" mass="38061">MLSHSAACCAHDAICPPGEVVRGRYVKRGEPGPTPSGLMAPLGHGRPSASPRLGRADAGSNARSQGLGNGALPVSPRGSVQVANGAVATAHGPGRGRRGALAPRERRQQQQQRLSGPPHNQGLLHGSPPSGENRRPAAEEPPLPIGWSAERTAHGRRFYIDRNTGTTHWSHPRERHGLPPGWERVQSPECGTYYLDHANRHAQYRHPRAPSEPHYEEPPPVPPLSSPPPASSGPGGASRRARPAERRAAALVPANPYREAGVPEWLRAYARAPSKYDHILKWELFLPDDLEDYQAMLKLLFMKELEVVVRRYERYRQALLNRLRTPAVASKGCSPAGAGACKPREGGRDP</sequence>
<dbReference type="GO" id="GO:0035329">
    <property type="term" value="P:hippo signaling"/>
    <property type="evidence" value="ECO:0007669"/>
    <property type="project" value="InterPro"/>
</dbReference>
<evidence type="ECO:0000313" key="5">
    <source>
        <dbReference type="RefSeq" id="XP_032804350.1"/>
    </source>
</evidence>
<dbReference type="AlphaFoldDB" id="A0AAJ7WNR0"/>
<dbReference type="InterPro" id="IPR036020">
    <property type="entry name" value="WW_dom_sf"/>
</dbReference>
<dbReference type="Proteomes" id="UP001318040">
    <property type="component" value="Chromosome 6"/>
</dbReference>
<dbReference type="InterPro" id="IPR001202">
    <property type="entry name" value="WW_dom"/>
</dbReference>
<reference evidence="5" key="1">
    <citation type="submission" date="2025-08" db="UniProtKB">
        <authorList>
            <consortium name="RefSeq"/>
        </authorList>
    </citation>
    <scope>IDENTIFICATION</scope>
    <source>
        <tissue evidence="5">Sperm</tissue>
    </source>
</reference>
<protein>
    <submittedName>
        <fullName evidence="5">Protein salvador homolog 1-like isoform X1</fullName>
    </submittedName>
</protein>
<organism evidence="4 5">
    <name type="scientific">Petromyzon marinus</name>
    <name type="common">Sea lamprey</name>
    <dbReference type="NCBI Taxonomy" id="7757"/>
    <lineage>
        <taxon>Eukaryota</taxon>
        <taxon>Metazoa</taxon>
        <taxon>Chordata</taxon>
        <taxon>Craniata</taxon>
        <taxon>Vertebrata</taxon>
        <taxon>Cyclostomata</taxon>
        <taxon>Hyperoartia</taxon>
        <taxon>Petromyzontiformes</taxon>
        <taxon>Petromyzontidae</taxon>
        <taxon>Petromyzon</taxon>
    </lineage>
</organism>
<dbReference type="PANTHER" id="PTHR47522">
    <property type="entry name" value="SALVADOR FAMILY WW DOMAIN-CONTAINING PROTEIN 1"/>
    <property type="match status" value="1"/>
</dbReference>
<feature type="domain" description="SARAH" evidence="3">
    <location>
        <begin position="279"/>
        <end position="326"/>
    </location>
</feature>
<dbReference type="Pfam" id="PF00397">
    <property type="entry name" value="WW"/>
    <property type="match status" value="1"/>
</dbReference>
<name>A0AAJ7WNR0_PETMA</name>
<dbReference type="GO" id="GO:0043065">
    <property type="term" value="P:positive regulation of apoptotic process"/>
    <property type="evidence" value="ECO:0007669"/>
    <property type="project" value="TreeGrafter"/>
</dbReference>
<proteinExistence type="predicted"/>
<dbReference type="PROSITE" id="PS50020">
    <property type="entry name" value="WW_DOMAIN_2"/>
    <property type="match status" value="2"/>
</dbReference>
<dbReference type="RefSeq" id="XP_032804350.1">
    <property type="nucleotide sequence ID" value="XM_032948459.1"/>
</dbReference>
<evidence type="ECO:0000259" key="3">
    <source>
        <dbReference type="PROSITE" id="PS50951"/>
    </source>
</evidence>
<dbReference type="GO" id="GO:0060090">
    <property type="term" value="F:molecular adaptor activity"/>
    <property type="evidence" value="ECO:0007669"/>
    <property type="project" value="InterPro"/>
</dbReference>
<gene>
    <name evidence="5" type="primary">LOC116939706</name>
</gene>
<feature type="region of interest" description="Disordered" evidence="1">
    <location>
        <begin position="204"/>
        <end position="250"/>
    </location>
</feature>
<dbReference type="GO" id="GO:0005829">
    <property type="term" value="C:cytosol"/>
    <property type="evidence" value="ECO:0007669"/>
    <property type="project" value="TreeGrafter"/>
</dbReference>
<feature type="region of interest" description="Disordered" evidence="1">
    <location>
        <begin position="163"/>
        <end position="183"/>
    </location>
</feature>
<dbReference type="KEGG" id="pmrn:116939706"/>
<dbReference type="GO" id="GO:0006915">
    <property type="term" value="P:apoptotic process"/>
    <property type="evidence" value="ECO:0007669"/>
    <property type="project" value="InterPro"/>
</dbReference>
<dbReference type="InterPro" id="IPR011524">
    <property type="entry name" value="SARAH_dom"/>
</dbReference>
<feature type="domain" description="WW" evidence="2">
    <location>
        <begin position="141"/>
        <end position="174"/>
    </location>
</feature>
<dbReference type="SUPFAM" id="SSF51045">
    <property type="entry name" value="WW domain"/>
    <property type="match status" value="2"/>
</dbReference>
<dbReference type="InterPro" id="IPR030030">
    <property type="entry name" value="Sav"/>
</dbReference>
<dbReference type="SMART" id="SM00456">
    <property type="entry name" value="WW"/>
    <property type="match status" value="2"/>
</dbReference>
<feature type="region of interest" description="Disordered" evidence="1">
    <location>
        <begin position="26"/>
        <end position="149"/>
    </location>
</feature>
<dbReference type="CDD" id="cd00201">
    <property type="entry name" value="WW"/>
    <property type="match status" value="2"/>
</dbReference>
<dbReference type="GO" id="GO:0008285">
    <property type="term" value="P:negative regulation of cell population proliferation"/>
    <property type="evidence" value="ECO:0007669"/>
    <property type="project" value="TreeGrafter"/>
</dbReference>
<accession>A0AAJ7WNR0</accession>
<dbReference type="Gene3D" id="2.20.70.10">
    <property type="match status" value="2"/>
</dbReference>